<dbReference type="InterPro" id="IPR032675">
    <property type="entry name" value="LRR_dom_sf"/>
</dbReference>
<keyword evidence="4" id="KW-0472">Membrane</keyword>
<evidence type="ECO:0000313" key="5">
    <source>
        <dbReference type="EMBL" id="CAF0848884.1"/>
    </source>
</evidence>
<dbReference type="OrthoDB" id="2013775at2759"/>
<dbReference type="PANTHER" id="PTHR24366:SF158">
    <property type="entry name" value="PLATELET GLYCOPROTEIN IB ALPHA CHAIN-LIKE-RELATED"/>
    <property type="match status" value="1"/>
</dbReference>
<dbReference type="Proteomes" id="UP000682733">
    <property type="component" value="Unassembled WGS sequence"/>
</dbReference>
<dbReference type="Proteomes" id="UP000681722">
    <property type="component" value="Unassembled WGS sequence"/>
</dbReference>
<keyword evidence="2" id="KW-0677">Repeat</keyword>
<evidence type="ECO:0000313" key="8">
    <source>
        <dbReference type="EMBL" id="CAF3753439.1"/>
    </source>
</evidence>
<proteinExistence type="predicted"/>
<dbReference type="PROSITE" id="PS51450">
    <property type="entry name" value="LRR"/>
    <property type="match status" value="2"/>
</dbReference>
<dbReference type="AlphaFoldDB" id="A0A813W251"/>
<evidence type="ECO:0000256" key="4">
    <source>
        <dbReference type="SAM" id="Phobius"/>
    </source>
</evidence>
<gene>
    <name evidence="5" type="ORF">GPM918_LOCUS5965</name>
    <name evidence="6" type="ORF">OVA965_LOCUS13681</name>
    <name evidence="7" type="ORF">SRO942_LOCUS5965</name>
    <name evidence="8" type="ORF">TMI583_LOCUS13684</name>
</gene>
<comment type="caution">
    <text evidence="5">The sequence shown here is derived from an EMBL/GenBank/DDBJ whole genome shotgun (WGS) entry which is preliminary data.</text>
</comment>
<evidence type="ECO:0000256" key="2">
    <source>
        <dbReference type="ARBA" id="ARBA00022737"/>
    </source>
</evidence>
<reference evidence="5" key="1">
    <citation type="submission" date="2021-02" db="EMBL/GenBank/DDBJ databases">
        <authorList>
            <person name="Nowell W R."/>
        </authorList>
    </citation>
    <scope>NUCLEOTIDE SEQUENCE</scope>
</reference>
<keyword evidence="4" id="KW-1133">Transmembrane helix</keyword>
<dbReference type="EMBL" id="CAJOBC010000893">
    <property type="protein sequence ID" value="CAF3636562.1"/>
    <property type="molecule type" value="Genomic_DNA"/>
</dbReference>
<dbReference type="EMBL" id="CAJNOQ010000893">
    <property type="protein sequence ID" value="CAF0848884.1"/>
    <property type="molecule type" value="Genomic_DNA"/>
</dbReference>
<evidence type="ECO:0000313" key="7">
    <source>
        <dbReference type="EMBL" id="CAF3636562.1"/>
    </source>
</evidence>
<dbReference type="InterPro" id="IPR001611">
    <property type="entry name" value="Leu-rich_rpt"/>
</dbReference>
<name>A0A813W251_9BILA</name>
<dbReference type="EMBL" id="CAJNOK010005741">
    <property type="protein sequence ID" value="CAF0982940.1"/>
    <property type="molecule type" value="Genomic_DNA"/>
</dbReference>
<keyword evidence="9" id="KW-1185">Reference proteome</keyword>
<evidence type="ECO:0000313" key="6">
    <source>
        <dbReference type="EMBL" id="CAF0982940.1"/>
    </source>
</evidence>
<keyword evidence="4" id="KW-0812">Transmembrane</keyword>
<dbReference type="GO" id="GO:0005886">
    <property type="term" value="C:plasma membrane"/>
    <property type="evidence" value="ECO:0007669"/>
    <property type="project" value="TreeGrafter"/>
</dbReference>
<dbReference type="PANTHER" id="PTHR24366">
    <property type="entry name" value="IG(IMMUNOGLOBULIN) AND LRR(LEUCINE RICH REPEAT) DOMAINS"/>
    <property type="match status" value="1"/>
</dbReference>
<dbReference type="SMART" id="SM00369">
    <property type="entry name" value="LRR_TYP"/>
    <property type="match status" value="3"/>
</dbReference>
<protein>
    <submittedName>
        <fullName evidence="5">Uncharacterized protein</fullName>
    </submittedName>
</protein>
<dbReference type="Proteomes" id="UP000677228">
    <property type="component" value="Unassembled WGS sequence"/>
</dbReference>
<accession>A0A813W251</accession>
<dbReference type="SUPFAM" id="SSF52058">
    <property type="entry name" value="L domain-like"/>
    <property type="match status" value="1"/>
</dbReference>
<dbReference type="Proteomes" id="UP000663829">
    <property type="component" value="Unassembled WGS sequence"/>
</dbReference>
<dbReference type="EMBL" id="CAJOBA010005747">
    <property type="protein sequence ID" value="CAF3753439.1"/>
    <property type="molecule type" value="Genomic_DNA"/>
</dbReference>
<keyword evidence="1" id="KW-0433">Leucine-rich repeat</keyword>
<feature type="transmembrane region" description="Helical" evidence="4">
    <location>
        <begin position="587"/>
        <end position="610"/>
    </location>
</feature>
<dbReference type="InterPro" id="IPR003591">
    <property type="entry name" value="Leu-rich_rpt_typical-subtyp"/>
</dbReference>
<evidence type="ECO:0000313" key="9">
    <source>
        <dbReference type="Proteomes" id="UP000663829"/>
    </source>
</evidence>
<evidence type="ECO:0000256" key="3">
    <source>
        <dbReference type="SAM" id="MobiDB-lite"/>
    </source>
</evidence>
<evidence type="ECO:0000256" key="1">
    <source>
        <dbReference type="ARBA" id="ARBA00022614"/>
    </source>
</evidence>
<dbReference type="Gene3D" id="3.80.10.10">
    <property type="entry name" value="Ribonuclease Inhibitor"/>
    <property type="match status" value="2"/>
</dbReference>
<sequence>MSYNNLQNLDPSSLIVYNPGCLTEIQILDLSFNMITELPYNLLQNMSKLRELNLTNNQLTTIELWVLYYVKNTADFSNNQISTITNKFGVQLTTFPAPSGRLDLTNNAPSINLTDAIYEMYDNCIEPQSYINQTIQTSIPLTLALFSINFDTSMRLNCSCDQYYILQVMQLYDLLPIPKFSPLSNFTCTDGALFGNYSCQSMQSSVDFTKVYPRFCKINADELGNVPTYVPLNSTSSYPLYFTRNVSNGHCLFSIKSLTEAIISCTNDTNPIIIPDDIKHYLNNETIIKFLDSSISTLPSDLCTLPPRQIDLSNQLFTVIDRSTFPCLDWFQTISLSNNDISIVNVTNNNFLNLTTLDLSDNQLTMIPYTLLSQSRTSLRNFDLHNNYIDAMDLWLYTFGISIDLTGNPMNNSIKNYQNTPLSRSANRDSNISLSLSTFVINDTVAVKYGTCNDTTFPFFRTVLDALDQSSAMILLSCGCESINLKIEYTHMNYSNITDYFNCTIQEERETFLSLMLNNCPGTNNFTNGLCTNFDDTSLTTMEVTTPTVTMTDIKSIATSITTILVSSTVPMTNHTMGDDTLSRNGLIIGLVLGCVGFLAVIAGIILGLVKTSAASKRFISKLKTSSQVDVVGRQPEQVQTRIQTRNPRSYRLPPLETKTMQLVTVANSQPVTITGSYRPETNANTVNATSRTPSVRGIPVRPTHLEVTRSPTHVIAQYPQNLNLSTNLSSFQPVNNQFRYNQMPQTQTYSSPNAQYSNYSSSDYNNGIPRHPPRMMNIGGSAKYS</sequence>
<feature type="region of interest" description="Disordered" evidence="3">
    <location>
        <begin position="677"/>
        <end position="699"/>
    </location>
</feature>
<dbReference type="GO" id="GO:0007616">
    <property type="term" value="P:long-term memory"/>
    <property type="evidence" value="ECO:0007669"/>
    <property type="project" value="TreeGrafter"/>
</dbReference>
<organism evidence="5 9">
    <name type="scientific">Didymodactylos carnosus</name>
    <dbReference type="NCBI Taxonomy" id="1234261"/>
    <lineage>
        <taxon>Eukaryota</taxon>
        <taxon>Metazoa</taxon>
        <taxon>Spiralia</taxon>
        <taxon>Gnathifera</taxon>
        <taxon>Rotifera</taxon>
        <taxon>Eurotatoria</taxon>
        <taxon>Bdelloidea</taxon>
        <taxon>Philodinida</taxon>
        <taxon>Philodinidae</taxon>
        <taxon>Didymodactylos</taxon>
    </lineage>
</organism>
<feature type="compositionally biased region" description="Polar residues" evidence="3">
    <location>
        <begin position="677"/>
        <end position="694"/>
    </location>
</feature>